<name>A0AAD7NH90_9AGAR</name>
<feature type="compositionally biased region" description="Basic residues" evidence="1">
    <location>
        <begin position="374"/>
        <end position="385"/>
    </location>
</feature>
<dbReference type="AlphaFoldDB" id="A0AAD7NH90"/>
<evidence type="ECO:0000313" key="2">
    <source>
        <dbReference type="EMBL" id="KAJ7759928.1"/>
    </source>
</evidence>
<feature type="compositionally biased region" description="Basic residues" evidence="1">
    <location>
        <begin position="24"/>
        <end position="35"/>
    </location>
</feature>
<evidence type="ECO:0000313" key="3">
    <source>
        <dbReference type="Proteomes" id="UP001215598"/>
    </source>
</evidence>
<sequence>MARSGQTAPSPHATRNVGHQVQLGRRRPGMSRAHRASQALRLAGPRRKKREFDDDIDLEFKRRATELARMALQHSKDIPYIRNILASVSQYKASKIPSLHHAVVHQRWLDLQADGKTQTLHEIKRELKEDIESGEFDMEAIDVNEKERLVTQVLNHRMLKRRGVRSTTRSVELDVKQTASRIGDALIDLHFRTGVRGFALVSRGHADDPSKPHFVDSDDAMAYLMEVYGISPYDFLRSFEAWSCTRDNGIVDKNDLGSMRSLVSTLLTDSLRRIKHNNTLSMDYVNYDVAIREGKGVELAGWPADVPMTRPAMWNVETVRRVRDSLRSGAIHWELIPRARHAELIAANNAKRAAEGSGALRKRAVRSDSGTKRGPNRRTGKKKKTAAANDDDDEEEEEEEEDTAPLIPPQTISAPAPVRGNEAPNPFPSLPNGAAAATTHTSYPSLHYDPDHHVPAAPDLDALLALPSMLALPPLDPSFDIDGVEDAINAFLASGAFPEAGTLGEQGFANDSVAPTPLNGAPTPAFIPVPPPTQFLETALATASAAAALPSNSFTTPAVVTPVPPPTRLGVSSRMNITDGGAANPQDNAAPPTKRRKVRSDAGVPRKTKVPQVGQNNASSPPPRKRKVRSDAGKRKK</sequence>
<evidence type="ECO:0000256" key="1">
    <source>
        <dbReference type="SAM" id="MobiDB-lite"/>
    </source>
</evidence>
<organism evidence="2 3">
    <name type="scientific">Mycena metata</name>
    <dbReference type="NCBI Taxonomy" id="1033252"/>
    <lineage>
        <taxon>Eukaryota</taxon>
        <taxon>Fungi</taxon>
        <taxon>Dikarya</taxon>
        <taxon>Basidiomycota</taxon>
        <taxon>Agaricomycotina</taxon>
        <taxon>Agaricomycetes</taxon>
        <taxon>Agaricomycetidae</taxon>
        <taxon>Agaricales</taxon>
        <taxon>Marasmiineae</taxon>
        <taxon>Mycenaceae</taxon>
        <taxon>Mycena</taxon>
    </lineage>
</organism>
<proteinExistence type="predicted"/>
<feature type="compositionally biased region" description="Acidic residues" evidence="1">
    <location>
        <begin position="389"/>
        <end position="403"/>
    </location>
</feature>
<comment type="caution">
    <text evidence="2">The sequence shown here is derived from an EMBL/GenBank/DDBJ whole genome shotgun (WGS) entry which is preliminary data.</text>
</comment>
<gene>
    <name evidence="2" type="ORF">B0H16DRAFT_1720145</name>
</gene>
<feature type="region of interest" description="Disordered" evidence="1">
    <location>
        <begin position="1"/>
        <end position="38"/>
    </location>
</feature>
<dbReference type="EMBL" id="JARKIB010000038">
    <property type="protein sequence ID" value="KAJ7759928.1"/>
    <property type="molecule type" value="Genomic_DNA"/>
</dbReference>
<protein>
    <submittedName>
        <fullName evidence="2">Uncharacterized protein</fullName>
    </submittedName>
</protein>
<feature type="region of interest" description="Disordered" evidence="1">
    <location>
        <begin position="555"/>
        <end position="637"/>
    </location>
</feature>
<dbReference type="Proteomes" id="UP001215598">
    <property type="component" value="Unassembled WGS sequence"/>
</dbReference>
<keyword evidence="3" id="KW-1185">Reference proteome</keyword>
<accession>A0AAD7NH90</accession>
<feature type="region of interest" description="Disordered" evidence="1">
    <location>
        <begin position="350"/>
        <end position="450"/>
    </location>
</feature>
<reference evidence="2" key="1">
    <citation type="submission" date="2023-03" db="EMBL/GenBank/DDBJ databases">
        <title>Massive genome expansion in bonnet fungi (Mycena s.s.) driven by repeated elements and novel gene families across ecological guilds.</title>
        <authorList>
            <consortium name="Lawrence Berkeley National Laboratory"/>
            <person name="Harder C.B."/>
            <person name="Miyauchi S."/>
            <person name="Viragh M."/>
            <person name="Kuo A."/>
            <person name="Thoen E."/>
            <person name="Andreopoulos B."/>
            <person name="Lu D."/>
            <person name="Skrede I."/>
            <person name="Drula E."/>
            <person name="Henrissat B."/>
            <person name="Morin E."/>
            <person name="Kohler A."/>
            <person name="Barry K."/>
            <person name="LaButti K."/>
            <person name="Morin E."/>
            <person name="Salamov A."/>
            <person name="Lipzen A."/>
            <person name="Mereny Z."/>
            <person name="Hegedus B."/>
            <person name="Baldrian P."/>
            <person name="Stursova M."/>
            <person name="Weitz H."/>
            <person name="Taylor A."/>
            <person name="Grigoriev I.V."/>
            <person name="Nagy L.G."/>
            <person name="Martin F."/>
            <person name="Kauserud H."/>
        </authorList>
    </citation>
    <scope>NUCLEOTIDE SEQUENCE</scope>
    <source>
        <strain evidence="2">CBHHK182m</strain>
    </source>
</reference>